<comment type="caution">
    <text evidence="1">The sequence shown here is derived from an EMBL/GenBank/DDBJ whole genome shotgun (WGS) entry which is preliminary data.</text>
</comment>
<proteinExistence type="predicted"/>
<reference evidence="1 2" key="1">
    <citation type="submission" date="2011-02" db="EMBL/GenBank/DDBJ databases">
        <authorList>
            <person name="Nelson K.E."/>
            <person name="Sutton G."/>
            <person name="Torralba M."/>
            <person name="Durkin S."/>
            <person name="Harkins D."/>
            <person name="Montgomery R."/>
            <person name="Ziemer C."/>
            <person name="Klaassens E."/>
            <person name="Ocuiv P."/>
            <person name="Morrison M."/>
        </authorList>
    </citation>
    <scope>NUCLEOTIDE SEQUENCE [LARGE SCALE GENOMIC DNA]</scope>
    <source>
        <strain evidence="1 2">8</strain>
    </source>
</reference>
<dbReference type="InterPro" id="IPR027417">
    <property type="entry name" value="P-loop_NTPase"/>
</dbReference>
<name>E9SHL4_RUMAL</name>
<dbReference type="EMBL" id="ADKM02000134">
    <property type="protein sequence ID" value="EGC01241.1"/>
    <property type="molecule type" value="Genomic_DNA"/>
</dbReference>
<organism evidence="1 2">
    <name type="scientific">Ruminococcus albus 8</name>
    <dbReference type="NCBI Taxonomy" id="246199"/>
    <lineage>
        <taxon>Bacteria</taxon>
        <taxon>Bacillati</taxon>
        <taxon>Bacillota</taxon>
        <taxon>Clostridia</taxon>
        <taxon>Eubacteriales</taxon>
        <taxon>Oscillospiraceae</taxon>
        <taxon>Ruminococcus</taxon>
    </lineage>
</organism>
<dbReference type="Proteomes" id="UP000004259">
    <property type="component" value="Unassembled WGS sequence"/>
</dbReference>
<gene>
    <name evidence="1" type="ORF">CUS_6948</name>
</gene>
<dbReference type="STRING" id="246199.CUS_6948"/>
<dbReference type="OrthoDB" id="1201990at2"/>
<evidence type="ECO:0000313" key="1">
    <source>
        <dbReference type="EMBL" id="EGC01241.1"/>
    </source>
</evidence>
<accession>E9SHL4</accession>
<dbReference type="eggNOG" id="COG0563">
    <property type="taxonomic scope" value="Bacteria"/>
</dbReference>
<dbReference type="PANTHER" id="PTHR37816:SF3">
    <property type="entry name" value="MODULATES DNA TOPOLOGY"/>
    <property type="match status" value="1"/>
</dbReference>
<dbReference type="SUPFAM" id="SSF52540">
    <property type="entry name" value="P-loop containing nucleoside triphosphate hydrolases"/>
    <property type="match status" value="1"/>
</dbReference>
<dbReference type="InterPro" id="IPR052922">
    <property type="entry name" value="Cytidylate_Kinase-2"/>
</dbReference>
<evidence type="ECO:0000313" key="2">
    <source>
        <dbReference type="Proteomes" id="UP000004259"/>
    </source>
</evidence>
<protein>
    <submittedName>
        <fullName evidence="1">Putative topology modulation protein</fullName>
    </submittedName>
</protein>
<dbReference type="PANTHER" id="PTHR37816">
    <property type="entry name" value="YALI0E33011P"/>
    <property type="match status" value="1"/>
</dbReference>
<dbReference type="Gene3D" id="3.40.50.300">
    <property type="entry name" value="P-loop containing nucleotide triphosphate hydrolases"/>
    <property type="match status" value="1"/>
</dbReference>
<dbReference type="AlphaFoldDB" id="E9SHL4"/>
<dbReference type="RefSeq" id="WP_002853430.1">
    <property type="nucleotide sequence ID" value="NZ_ADKM02000134.1"/>
</dbReference>
<keyword evidence="2" id="KW-1185">Reference proteome</keyword>
<sequence length="163" mass="19169">MNTDRVIVIGCPGSGKSTFARRYSALTGLALFHLDLIYHRPDHTTVSREVFDHRLETVMCTKSWIIDGNYQRTMEKRIKKCDKVFLFDLPTEVCLAGAKERLGTPRPDMPWFEEKLDPDFEDHIKEFREKNLPKIYELLEKYSDKDVTVFRSREEADEYLFGL</sequence>